<evidence type="ECO:0000313" key="3">
    <source>
        <dbReference type="Proteomes" id="UP000049979"/>
    </source>
</evidence>
<feature type="domain" description="Putative Se/S carrier protein-like" evidence="1">
    <location>
        <begin position="13"/>
        <end position="80"/>
    </location>
</feature>
<dbReference type="Pfam" id="PF11823">
    <property type="entry name" value="Se_S_carrier"/>
    <property type="match status" value="1"/>
</dbReference>
<proteinExistence type="predicted"/>
<evidence type="ECO:0000313" key="2">
    <source>
        <dbReference type="EMBL" id="CRL33592.1"/>
    </source>
</evidence>
<name>A0A0M6WCC7_9FIRM</name>
<organism evidence="2 3">
    <name type="scientific">Roseburia faecis</name>
    <dbReference type="NCBI Taxonomy" id="301302"/>
    <lineage>
        <taxon>Bacteria</taxon>
        <taxon>Bacillati</taxon>
        <taxon>Bacillota</taxon>
        <taxon>Clostridia</taxon>
        <taxon>Lachnospirales</taxon>
        <taxon>Lachnospiraceae</taxon>
        <taxon>Roseburia</taxon>
    </lineage>
</organism>
<dbReference type="RefSeq" id="WP_055067013.1">
    <property type="nucleotide sequence ID" value="NZ_CP173697.1"/>
</dbReference>
<dbReference type="AlphaFoldDB" id="A0A0M6WCC7"/>
<dbReference type="STRING" id="301302.ERS852420_01513"/>
<dbReference type="Proteomes" id="UP000049979">
    <property type="component" value="Unassembled WGS sequence"/>
</dbReference>
<dbReference type="OrthoDB" id="3192849at2"/>
<reference evidence="3" key="1">
    <citation type="submission" date="2015-05" db="EMBL/GenBank/DDBJ databases">
        <authorList>
            <consortium name="Pathogen Informatics"/>
        </authorList>
    </citation>
    <scope>NUCLEOTIDE SEQUENCE [LARGE SCALE GENOMIC DNA]</scope>
    <source>
        <strain evidence="3">M72</strain>
    </source>
</reference>
<accession>A0A0M6WCC7</accession>
<dbReference type="EMBL" id="CVRR01000005">
    <property type="protein sequence ID" value="CRL33592.1"/>
    <property type="molecule type" value="Genomic_DNA"/>
</dbReference>
<dbReference type="InterPro" id="IPR021778">
    <property type="entry name" value="Se/S_carrier-like"/>
</dbReference>
<sequence>MDNNLVREKKKRLIITFETTTAPLKLDIKSKACGIPGRTIPLPSAISAGCGLAWRAELSDRESLIAFMKEQDIRWEAMYELEMY</sequence>
<gene>
    <name evidence="2" type="ORF">M72_02511</name>
</gene>
<evidence type="ECO:0000259" key="1">
    <source>
        <dbReference type="Pfam" id="PF11823"/>
    </source>
</evidence>
<keyword evidence="3" id="KW-1185">Reference proteome</keyword>
<protein>
    <recommendedName>
        <fullName evidence="1">Putative Se/S carrier protein-like domain-containing protein</fullName>
    </recommendedName>
</protein>